<name>A0ABN6DNK5_ERWRD</name>
<protein>
    <submittedName>
        <fullName evidence="3">Acid phosphatase</fullName>
    </submittedName>
</protein>
<dbReference type="CDD" id="cd03386">
    <property type="entry name" value="PAP2_Aur1_like"/>
    <property type="match status" value="1"/>
</dbReference>
<dbReference type="Gene3D" id="1.20.144.10">
    <property type="entry name" value="Phosphatidic acid phosphatase type 2/haloperoxidase"/>
    <property type="match status" value="1"/>
</dbReference>
<dbReference type="Proteomes" id="UP000677515">
    <property type="component" value="Chromosome"/>
</dbReference>
<organism evidence="3 4">
    <name type="scientific">Erwinia rhapontici</name>
    <name type="common">Pectobacterium rhapontici</name>
    <dbReference type="NCBI Taxonomy" id="55212"/>
    <lineage>
        <taxon>Bacteria</taxon>
        <taxon>Pseudomonadati</taxon>
        <taxon>Pseudomonadota</taxon>
        <taxon>Gammaproteobacteria</taxon>
        <taxon>Enterobacterales</taxon>
        <taxon>Erwiniaceae</taxon>
        <taxon>Erwinia</taxon>
    </lineage>
</organism>
<keyword evidence="4" id="KW-1185">Reference proteome</keyword>
<evidence type="ECO:0000313" key="3">
    <source>
        <dbReference type="EMBL" id="BCQ36251.1"/>
    </source>
</evidence>
<accession>A0ABN6DNK5</accession>
<sequence length="203" mass="22859">MNLLRRLVAMLLGWGSVGVIYTFSDRWQGPGTVMHPGFVDRMIPFSADGIWLYLSFFLLIPAGYLFCRPEKLRWLTGSMILTALVCGAVYLLWPTTLVYPIDHGQGLSSHLLAQLVAADSTQNCLPSLHMALSLLAVWALYQPEQRWRSGLLLLWGALIAVSILQLRRHLFIDLVSGALVALVCGWICLRAAQTFPYSWRERQ</sequence>
<dbReference type="GeneID" id="99867900"/>
<evidence type="ECO:0000256" key="1">
    <source>
        <dbReference type="SAM" id="Phobius"/>
    </source>
</evidence>
<proteinExistence type="predicted"/>
<evidence type="ECO:0000313" key="4">
    <source>
        <dbReference type="Proteomes" id="UP000677515"/>
    </source>
</evidence>
<keyword evidence="1" id="KW-0472">Membrane</keyword>
<feature type="transmembrane region" description="Helical" evidence="1">
    <location>
        <begin position="170"/>
        <end position="192"/>
    </location>
</feature>
<feature type="domain" description="Inositolphosphotransferase Aur1/Ipt1" evidence="2">
    <location>
        <begin position="58"/>
        <end position="184"/>
    </location>
</feature>
<feature type="transmembrane region" description="Helical" evidence="1">
    <location>
        <begin position="148"/>
        <end position="164"/>
    </location>
</feature>
<keyword evidence="1" id="KW-1133">Transmembrane helix</keyword>
<dbReference type="EMBL" id="AP024329">
    <property type="protein sequence ID" value="BCQ36251.1"/>
    <property type="molecule type" value="Genomic_DNA"/>
</dbReference>
<dbReference type="InterPro" id="IPR026841">
    <property type="entry name" value="Aur1/Ipt1"/>
</dbReference>
<dbReference type="Pfam" id="PF14378">
    <property type="entry name" value="PAP2_3"/>
    <property type="match status" value="1"/>
</dbReference>
<dbReference type="InterPro" id="IPR036938">
    <property type="entry name" value="PAP2/HPO_sf"/>
</dbReference>
<gene>
    <name evidence="3" type="ORF">ERHA53_35940</name>
</gene>
<dbReference type="SUPFAM" id="SSF48317">
    <property type="entry name" value="Acid phosphatase/Vanadium-dependent haloperoxidase"/>
    <property type="match status" value="1"/>
</dbReference>
<keyword evidence="1" id="KW-0812">Transmembrane</keyword>
<evidence type="ECO:0000259" key="2">
    <source>
        <dbReference type="Pfam" id="PF14378"/>
    </source>
</evidence>
<feature type="transmembrane region" description="Helical" evidence="1">
    <location>
        <begin position="7"/>
        <end position="24"/>
    </location>
</feature>
<feature type="transmembrane region" description="Helical" evidence="1">
    <location>
        <begin position="125"/>
        <end position="141"/>
    </location>
</feature>
<dbReference type="RefSeq" id="WP_227534984.1">
    <property type="nucleotide sequence ID" value="NZ_AP024329.1"/>
</dbReference>
<reference evidence="3 4" key="1">
    <citation type="submission" date="2021-01" db="EMBL/GenBank/DDBJ databases">
        <title>Complete genome sequence of Erwinia rhapontici MAFF 311153.</title>
        <authorList>
            <person name="Morohoshi T."/>
            <person name="Someya N."/>
        </authorList>
    </citation>
    <scope>NUCLEOTIDE SEQUENCE [LARGE SCALE GENOMIC DNA]</scope>
    <source>
        <strain evidence="3 4">MAFF 311153</strain>
    </source>
</reference>
<feature type="transmembrane region" description="Helical" evidence="1">
    <location>
        <begin position="74"/>
        <end position="93"/>
    </location>
</feature>
<feature type="transmembrane region" description="Helical" evidence="1">
    <location>
        <begin position="50"/>
        <end position="67"/>
    </location>
</feature>